<comment type="caution">
    <text evidence="2">The sequence shown here is derived from an EMBL/GenBank/DDBJ whole genome shotgun (WGS) entry which is preliminary data.</text>
</comment>
<dbReference type="Proteomes" id="UP000215155">
    <property type="component" value="Unassembled WGS sequence"/>
</dbReference>
<evidence type="ECO:0000259" key="1">
    <source>
        <dbReference type="Pfam" id="PF10686"/>
    </source>
</evidence>
<dbReference type="InterPro" id="IPR019627">
    <property type="entry name" value="YAcAr"/>
</dbReference>
<dbReference type="AlphaFoldDB" id="A0AA91TK36"/>
<protein>
    <recommendedName>
        <fullName evidence="1">YspA cpYpsA-related SLOG domain-containing protein</fullName>
    </recommendedName>
</protein>
<name>A0AA91TK36_9BACT</name>
<sequence>MGQEEVDAANRLILDLISKYRVIIAGCRDFTDYELLKEKCDYYLQNQQPEDIVIVSGHASGADALGERYAQEQGFQLETYPADWKVHGRAVGPIRNAKMASVVHALISFWDGKSRGTKNMIDTAKKHNLQVAVVRY</sequence>
<accession>A0AA91TK36</accession>
<reference evidence="2 3" key="1">
    <citation type="submission" date="2017-07" db="EMBL/GenBank/DDBJ databases">
        <title>Draft genome sequence of Prevotella copri isolated from the gut of healthy adult Indian.</title>
        <authorList>
            <person name="Das B."/>
            <person name="Bag S."/>
            <person name="Ghosh T.S."/>
        </authorList>
    </citation>
    <scope>NUCLEOTIDE SEQUENCE [LARGE SCALE GENOMIC DNA]</scope>
    <source>
        <strain evidence="2 3">Indica</strain>
    </source>
</reference>
<gene>
    <name evidence="2" type="ORF">CFT61_06875</name>
</gene>
<feature type="domain" description="YspA cpYpsA-related SLOG" evidence="1">
    <location>
        <begin position="21"/>
        <end position="87"/>
    </location>
</feature>
<proteinExistence type="predicted"/>
<dbReference type="EMBL" id="NMPZ01000008">
    <property type="protein sequence ID" value="OXL44351.1"/>
    <property type="molecule type" value="Genomic_DNA"/>
</dbReference>
<evidence type="ECO:0000313" key="3">
    <source>
        <dbReference type="Proteomes" id="UP000215155"/>
    </source>
</evidence>
<dbReference type="Pfam" id="PF10686">
    <property type="entry name" value="YAcAr"/>
    <property type="match status" value="1"/>
</dbReference>
<dbReference type="RefSeq" id="WP_089543714.1">
    <property type="nucleotide sequence ID" value="NZ_NMPZ01000008.1"/>
</dbReference>
<organism evidence="2 3">
    <name type="scientific">Segatella copri</name>
    <dbReference type="NCBI Taxonomy" id="165179"/>
    <lineage>
        <taxon>Bacteria</taxon>
        <taxon>Pseudomonadati</taxon>
        <taxon>Bacteroidota</taxon>
        <taxon>Bacteroidia</taxon>
        <taxon>Bacteroidales</taxon>
        <taxon>Prevotellaceae</taxon>
        <taxon>Segatella</taxon>
    </lineage>
</organism>
<evidence type="ECO:0000313" key="2">
    <source>
        <dbReference type="EMBL" id="OXL44351.1"/>
    </source>
</evidence>